<keyword evidence="1" id="KW-0646">Protease inhibitor</keyword>
<evidence type="ECO:0000256" key="1">
    <source>
        <dbReference type="ARBA" id="ARBA00022900"/>
    </source>
</evidence>
<feature type="chain" id="PRO_5028316194" evidence="2">
    <location>
        <begin position="24"/>
        <end position="195"/>
    </location>
</feature>
<accession>A0A6V7WI78</accession>
<evidence type="ECO:0000256" key="2">
    <source>
        <dbReference type="SAM" id="SignalP"/>
    </source>
</evidence>
<reference evidence="3 4" key="1">
    <citation type="submission" date="2020-08" db="EMBL/GenBank/DDBJ databases">
        <authorList>
            <person name="Koutsovoulos G."/>
            <person name="Danchin GJ E."/>
        </authorList>
    </citation>
    <scope>NUCLEOTIDE SEQUENCE [LARGE SCALE GENOMIC DNA]</scope>
</reference>
<dbReference type="Proteomes" id="UP000580250">
    <property type="component" value="Unassembled WGS sequence"/>
</dbReference>
<keyword evidence="1" id="KW-0722">Serine protease inhibitor</keyword>
<proteinExistence type="predicted"/>
<dbReference type="InterPro" id="IPR036084">
    <property type="entry name" value="Ser_inhib-like_sf"/>
</dbReference>
<dbReference type="SUPFAM" id="SSF57567">
    <property type="entry name" value="Serine protease inhibitors"/>
    <property type="match status" value="1"/>
</dbReference>
<comment type="caution">
    <text evidence="3">The sequence shown here is derived from an EMBL/GenBank/DDBJ whole genome shotgun (WGS) entry which is preliminary data.</text>
</comment>
<dbReference type="Gene3D" id="2.10.25.10">
    <property type="entry name" value="Laminin"/>
    <property type="match status" value="1"/>
</dbReference>
<keyword evidence="2" id="KW-0732">Signal</keyword>
<name>A0A6V7WI78_MELEN</name>
<dbReference type="EMBL" id="CAJEWN010000601">
    <property type="protein sequence ID" value="CAD2186711.1"/>
    <property type="molecule type" value="Genomic_DNA"/>
</dbReference>
<evidence type="ECO:0000313" key="4">
    <source>
        <dbReference type="Proteomes" id="UP000580250"/>
    </source>
</evidence>
<evidence type="ECO:0000313" key="3">
    <source>
        <dbReference type="EMBL" id="CAD2186711.1"/>
    </source>
</evidence>
<feature type="signal peptide" evidence="2">
    <location>
        <begin position="1"/>
        <end position="23"/>
    </location>
</feature>
<dbReference type="AlphaFoldDB" id="A0A6V7WI78"/>
<organism evidence="3 4">
    <name type="scientific">Meloidogyne enterolobii</name>
    <name type="common">Root-knot nematode worm</name>
    <name type="synonym">Meloidogyne mayaguensis</name>
    <dbReference type="NCBI Taxonomy" id="390850"/>
    <lineage>
        <taxon>Eukaryota</taxon>
        <taxon>Metazoa</taxon>
        <taxon>Ecdysozoa</taxon>
        <taxon>Nematoda</taxon>
        <taxon>Chromadorea</taxon>
        <taxon>Rhabditida</taxon>
        <taxon>Tylenchina</taxon>
        <taxon>Tylenchomorpha</taxon>
        <taxon>Tylenchoidea</taxon>
        <taxon>Meloidogynidae</taxon>
        <taxon>Meloidogyninae</taxon>
        <taxon>Meloidogyne</taxon>
    </lineage>
</organism>
<protein>
    <submittedName>
        <fullName evidence="3">Uncharacterized protein</fullName>
    </submittedName>
</protein>
<gene>
    <name evidence="3" type="ORF">MENT_LOCUS39230</name>
</gene>
<sequence length="195" mass="21016">MSIVILFIPLELFLFLHLKGSSAETTPADLCAGKRCPNGFACTILINTNGDRWGSCQPNTTPADLCAGKRCPNGFACTILINTNGDRWGSCQPNITLHCGEGEVEAHSCPFCEATCTVKTPTCPPYCSTMVKRCFCKPNFVRVDKFRCISITFCPPPIPCCDSHNSCRICELGTLCGSTIGLIGAGCIPINQIRI</sequence>
<dbReference type="GO" id="GO:0004867">
    <property type="term" value="F:serine-type endopeptidase inhibitor activity"/>
    <property type="evidence" value="ECO:0007669"/>
    <property type="project" value="UniProtKB-KW"/>
</dbReference>